<gene>
    <name evidence="1" type="ORF">CCAP1982_LOCUS136</name>
</gene>
<keyword evidence="2" id="KW-1185">Reference proteome</keyword>
<dbReference type="AlphaFoldDB" id="A0A811TYH1"/>
<accession>A0A811TYH1</accession>
<proteinExistence type="predicted"/>
<dbReference type="Proteomes" id="UP000606786">
    <property type="component" value="Unassembled WGS sequence"/>
</dbReference>
<evidence type="ECO:0000313" key="2">
    <source>
        <dbReference type="Proteomes" id="UP000606786"/>
    </source>
</evidence>
<evidence type="ECO:0000313" key="1">
    <source>
        <dbReference type="EMBL" id="CAD6991198.1"/>
    </source>
</evidence>
<name>A0A811TYH1_CERCA</name>
<sequence>MGRSNSRIVQLQQQHKLCNKQWPQCTMQRVGRQLHALRHDAADANVMMSSGRVHKCRAKTNSNSTHKKCSTNGKLYCPANEPQNKNCHSDEEKKLSNSVAQFPKAIATNAHQQ</sequence>
<comment type="caution">
    <text evidence="1">The sequence shown here is derived from an EMBL/GenBank/DDBJ whole genome shotgun (WGS) entry which is preliminary data.</text>
</comment>
<reference evidence="1" key="1">
    <citation type="submission" date="2020-11" db="EMBL/GenBank/DDBJ databases">
        <authorList>
            <person name="Whitehead M."/>
        </authorList>
    </citation>
    <scope>NUCLEOTIDE SEQUENCE</scope>
    <source>
        <strain evidence="1">EGII</strain>
    </source>
</reference>
<organism evidence="1 2">
    <name type="scientific">Ceratitis capitata</name>
    <name type="common">Mediterranean fruit fly</name>
    <name type="synonym">Tephritis capitata</name>
    <dbReference type="NCBI Taxonomy" id="7213"/>
    <lineage>
        <taxon>Eukaryota</taxon>
        <taxon>Metazoa</taxon>
        <taxon>Ecdysozoa</taxon>
        <taxon>Arthropoda</taxon>
        <taxon>Hexapoda</taxon>
        <taxon>Insecta</taxon>
        <taxon>Pterygota</taxon>
        <taxon>Neoptera</taxon>
        <taxon>Endopterygota</taxon>
        <taxon>Diptera</taxon>
        <taxon>Brachycera</taxon>
        <taxon>Muscomorpha</taxon>
        <taxon>Tephritoidea</taxon>
        <taxon>Tephritidae</taxon>
        <taxon>Ceratitis</taxon>
        <taxon>Ceratitis</taxon>
    </lineage>
</organism>
<dbReference type="EMBL" id="CAJHJT010000001">
    <property type="protein sequence ID" value="CAD6991198.1"/>
    <property type="molecule type" value="Genomic_DNA"/>
</dbReference>
<protein>
    <submittedName>
        <fullName evidence="1">(Mediterranean fruit fly) hypothetical protein</fullName>
    </submittedName>
</protein>